<dbReference type="Proteomes" id="UP000821853">
    <property type="component" value="Unassembled WGS sequence"/>
</dbReference>
<accession>A0A9J6GRJ3</accession>
<dbReference type="EMBL" id="JABSTR010000008">
    <property type="protein sequence ID" value="KAH9377087.1"/>
    <property type="molecule type" value="Genomic_DNA"/>
</dbReference>
<keyword evidence="8" id="KW-1185">Reference proteome</keyword>
<protein>
    <recommendedName>
        <fullName evidence="6">RETREG1-3/ARL6IP-like N-terminal reticulon-homology domain-containing protein</fullName>
    </recommendedName>
</protein>
<evidence type="ECO:0000256" key="5">
    <source>
        <dbReference type="SAM" id="Phobius"/>
    </source>
</evidence>
<evidence type="ECO:0000256" key="2">
    <source>
        <dbReference type="ARBA" id="ARBA00022692"/>
    </source>
</evidence>
<evidence type="ECO:0000256" key="1">
    <source>
        <dbReference type="ARBA" id="ARBA00004141"/>
    </source>
</evidence>
<dbReference type="OMA" id="WTGQKEK"/>
<dbReference type="InterPro" id="IPR052114">
    <property type="entry name" value="ER_autophagy_membrane_reg"/>
</dbReference>
<evidence type="ECO:0000313" key="7">
    <source>
        <dbReference type="EMBL" id="KAH9377087.1"/>
    </source>
</evidence>
<keyword evidence="3 5" id="KW-1133">Transmembrane helix</keyword>
<comment type="caution">
    <text evidence="7">The sequence shown here is derived from an EMBL/GenBank/DDBJ whole genome shotgun (WGS) entry which is preliminary data.</text>
</comment>
<dbReference type="PANTHER" id="PTHR20952:SF0">
    <property type="entry name" value="ADP-RIBOSYLATION FACTOR-LIKE PROTEIN 6-INTERACTING PROTEIN 1"/>
    <property type="match status" value="1"/>
</dbReference>
<dbReference type="AlphaFoldDB" id="A0A9J6GRJ3"/>
<feature type="transmembrane region" description="Helical" evidence="5">
    <location>
        <begin position="41"/>
        <end position="60"/>
    </location>
</feature>
<name>A0A9J6GRJ3_HAELO</name>
<dbReference type="OrthoDB" id="6416122at2759"/>
<evidence type="ECO:0000259" key="6">
    <source>
        <dbReference type="Pfam" id="PF24456"/>
    </source>
</evidence>
<dbReference type="PANTHER" id="PTHR20952">
    <property type="entry name" value="ADP-RIBOSYLATION-LIKE FACTOR 6-INTERACTING PROTEIN"/>
    <property type="match status" value="1"/>
</dbReference>
<keyword evidence="2 5" id="KW-0812">Transmembrane</keyword>
<keyword evidence="4 5" id="KW-0472">Membrane</keyword>
<comment type="subcellular location">
    <subcellularLocation>
        <location evidence="1">Membrane</location>
        <topology evidence="1">Multi-pass membrane protein</topology>
    </subcellularLocation>
</comment>
<evidence type="ECO:0000313" key="8">
    <source>
        <dbReference type="Proteomes" id="UP000821853"/>
    </source>
</evidence>
<feature type="transmembrane region" description="Helical" evidence="5">
    <location>
        <begin position="134"/>
        <end position="150"/>
    </location>
</feature>
<dbReference type="InterPro" id="IPR057282">
    <property type="entry name" value="RETREG1-3-like_RHD"/>
</dbReference>
<feature type="transmembrane region" description="Helical" evidence="5">
    <location>
        <begin position="156"/>
        <end position="172"/>
    </location>
</feature>
<dbReference type="Pfam" id="PF24456">
    <property type="entry name" value="RHD_RETREG1-3"/>
    <property type="match status" value="1"/>
</dbReference>
<dbReference type="CDD" id="cd22559">
    <property type="entry name" value="Arl6IP1"/>
    <property type="match status" value="1"/>
</dbReference>
<evidence type="ECO:0000256" key="3">
    <source>
        <dbReference type="ARBA" id="ARBA00022989"/>
    </source>
</evidence>
<proteinExistence type="predicted"/>
<dbReference type="GO" id="GO:0016020">
    <property type="term" value="C:membrane"/>
    <property type="evidence" value="ECO:0007669"/>
    <property type="project" value="UniProtKB-SubCell"/>
</dbReference>
<dbReference type="VEuPathDB" id="VectorBase:HLOH_060125"/>
<feature type="domain" description="RETREG1-3/ARL6IP-like N-terminal reticulon-homology" evidence="6">
    <location>
        <begin position="25"/>
        <end position="182"/>
    </location>
</feature>
<evidence type="ECO:0000256" key="4">
    <source>
        <dbReference type="ARBA" id="ARBA00023136"/>
    </source>
</evidence>
<gene>
    <name evidence="7" type="ORF">HPB48_001779</name>
</gene>
<reference evidence="7 8" key="1">
    <citation type="journal article" date="2020" name="Cell">
        <title>Large-Scale Comparative Analyses of Tick Genomes Elucidate Their Genetic Diversity and Vector Capacities.</title>
        <authorList>
            <consortium name="Tick Genome and Microbiome Consortium (TIGMIC)"/>
            <person name="Jia N."/>
            <person name="Wang J."/>
            <person name="Shi W."/>
            <person name="Du L."/>
            <person name="Sun Y."/>
            <person name="Zhan W."/>
            <person name="Jiang J.F."/>
            <person name="Wang Q."/>
            <person name="Zhang B."/>
            <person name="Ji P."/>
            <person name="Bell-Sakyi L."/>
            <person name="Cui X.M."/>
            <person name="Yuan T.T."/>
            <person name="Jiang B.G."/>
            <person name="Yang W.F."/>
            <person name="Lam T.T."/>
            <person name="Chang Q.C."/>
            <person name="Ding S.J."/>
            <person name="Wang X.J."/>
            <person name="Zhu J.G."/>
            <person name="Ruan X.D."/>
            <person name="Zhao L."/>
            <person name="Wei J.T."/>
            <person name="Ye R.Z."/>
            <person name="Que T.C."/>
            <person name="Du C.H."/>
            <person name="Zhou Y.H."/>
            <person name="Cheng J.X."/>
            <person name="Dai P.F."/>
            <person name="Guo W.B."/>
            <person name="Han X.H."/>
            <person name="Huang E.J."/>
            <person name="Li L.F."/>
            <person name="Wei W."/>
            <person name="Gao Y.C."/>
            <person name="Liu J.Z."/>
            <person name="Shao H.Z."/>
            <person name="Wang X."/>
            <person name="Wang C.C."/>
            <person name="Yang T.C."/>
            <person name="Huo Q.B."/>
            <person name="Li W."/>
            <person name="Chen H.Y."/>
            <person name="Chen S.E."/>
            <person name="Zhou L.G."/>
            <person name="Ni X.B."/>
            <person name="Tian J.H."/>
            <person name="Sheng Y."/>
            <person name="Liu T."/>
            <person name="Pan Y.S."/>
            <person name="Xia L.Y."/>
            <person name="Li J."/>
            <person name="Zhao F."/>
            <person name="Cao W.C."/>
        </authorList>
    </citation>
    <scope>NUCLEOTIDE SEQUENCE [LARGE SCALE GENOMIC DNA]</scope>
    <source>
        <strain evidence="7">HaeL-2018</strain>
    </source>
</reference>
<sequence length="200" mass="22694">MDNAKYSSQEQEQAKKLRLKVEGWREVVLPLNSVLLWSQPYYPGCIFGVISAVFLLLWYLEPSLLTTFSLLGMLACLLDYLVPMLLAQLCGQDKWTGQHERQLQDICLEVVHAWQSVVGTCAAIKKAKQDKPKVYVVVVLVSLLVVAWIGNAFDNLFLTYLIVLFLAMSPGMKHHGIFQKYFSTAVLTIRNLIADKMKKN</sequence>
<feature type="transmembrane region" description="Helical" evidence="5">
    <location>
        <begin position="66"/>
        <end position="86"/>
    </location>
</feature>
<organism evidence="7 8">
    <name type="scientific">Haemaphysalis longicornis</name>
    <name type="common">Bush tick</name>
    <dbReference type="NCBI Taxonomy" id="44386"/>
    <lineage>
        <taxon>Eukaryota</taxon>
        <taxon>Metazoa</taxon>
        <taxon>Ecdysozoa</taxon>
        <taxon>Arthropoda</taxon>
        <taxon>Chelicerata</taxon>
        <taxon>Arachnida</taxon>
        <taxon>Acari</taxon>
        <taxon>Parasitiformes</taxon>
        <taxon>Ixodida</taxon>
        <taxon>Ixodoidea</taxon>
        <taxon>Ixodidae</taxon>
        <taxon>Haemaphysalinae</taxon>
        <taxon>Haemaphysalis</taxon>
    </lineage>
</organism>
<dbReference type="GO" id="GO:0005783">
    <property type="term" value="C:endoplasmic reticulum"/>
    <property type="evidence" value="ECO:0007669"/>
    <property type="project" value="UniProtKB-ARBA"/>
</dbReference>